<evidence type="ECO:0000256" key="4">
    <source>
        <dbReference type="SAM" id="MobiDB-lite"/>
    </source>
</evidence>
<sequence>MASRHALQQLRGRVRDPVRAIRAIQGEGREWCELCGDEIVGHTARHHVYQCSHCRRAYHRNCVDQLRRQEADRGDPLPFGCPGCGTLWREISYFRGRNESSAASSRYRFRRDGEMYLCDGVLPDGRACAFTAPTNNMFYTHYRRMHDNPQFQSGDSSYYACSYCDDALPTWSGLSQHMRRVHNITAAPSQEHRETASAPQQAAARDSHSPQYSAGFFEPPAGVSTTDYYCPCCAMGPVGRMRLLDHVETYHNQELPYCQLCNRDYYAWPELIRHLREDH</sequence>
<dbReference type="RefSeq" id="XP_025491957.1">
    <property type="nucleotide sequence ID" value="XM_025639917.1"/>
</dbReference>
<evidence type="ECO:0000256" key="1">
    <source>
        <dbReference type="ARBA" id="ARBA00022723"/>
    </source>
</evidence>
<dbReference type="InterPro" id="IPR002219">
    <property type="entry name" value="PKC_DAG/PE"/>
</dbReference>
<dbReference type="SUPFAM" id="SSF57889">
    <property type="entry name" value="Cysteine-rich domain"/>
    <property type="match status" value="1"/>
</dbReference>
<name>A0A319CEH4_9EURO</name>
<keyword evidence="7" id="KW-1185">Reference proteome</keyword>
<dbReference type="STRING" id="1448315.A0A319CEH4"/>
<keyword evidence="2" id="KW-0862">Zinc</keyword>
<dbReference type="Pfam" id="PF00130">
    <property type="entry name" value="C1_1"/>
    <property type="match status" value="1"/>
</dbReference>
<dbReference type="Gene3D" id="3.30.160.60">
    <property type="entry name" value="Classic Zinc Finger"/>
    <property type="match status" value="1"/>
</dbReference>
<evidence type="ECO:0000256" key="2">
    <source>
        <dbReference type="ARBA" id="ARBA00022833"/>
    </source>
</evidence>
<dbReference type="InterPro" id="IPR046349">
    <property type="entry name" value="C1-like_sf"/>
</dbReference>
<keyword evidence="1" id="KW-0479">Metal-binding</keyword>
<evidence type="ECO:0000256" key="3">
    <source>
        <dbReference type="PROSITE-ProRule" id="PRU00042"/>
    </source>
</evidence>
<feature type="domain" description="C2H2-type" evidence="5">
    <location>
        <begin position="159"/>
        <end position="182"/>
    </location>
</feature>
<dbReference type="Gene3D" id="3.30.60.20">
    <property type="match status" value="1"/>
</dbReference>
<dbReference type="GeneID" id="37142659"/>
<keyword evidence="3" id="KW-0863">Zinc-finger</keyword>
<reference evidence="6 7" key="1">
    <citation type="submission" date="2016-12" db="EMBL/GenBank/DDBJ databases">
        <title>The genomes of Aspergillus section Nigri reveals drivers in fungal speciation.</title>
        <authorList>
            <consortium name="DOE Joint Genome Institute"/>
            <person name="Vesth T.C."/>
            <person name="Nybo J."/>
            <person name="Theobald S."/>
            <person name="Brandl J."/>
            <person name="Frisvad J.C."/>
            <person name="Nielsen K.F."/>
            <person name="Lyhne E.K."/>
            <person name="Kogle M.E."/>
            <person name="Kuo A."/>
            <person name="Riley R."/>
            <person name="Clum A."/>
            <person name="Nolan M."/>
            <person name="Lipzen A."/>
            <person name="Salamov A."/>
            <person name="Henrissat B."/>
            <person name="Wiebenga A."/>
            <person name="De Vries R.P."/>
            <person name="Grigoriev I.V."/>
            <person name="Mortensen U.H."/>
            <person name="Andersen M.R."/>
            <person name="Baker S.E."/>
        </authorList>
    </citation>
    <scope>NUCLEOTIDE SEQUENCE [LARGE SCALE GENOMIC DNA]</scope>
    <source>
        <strain evidence="6 7">CBS 121591</strain>
    </source>
</reference>
<feature type="region of interest" description="Disordered" evidence="4">
    <location>
        <begin position="186"/>
        <end position="211"/>
    </location>
</feature>
<protein>
    <recommendedName>
        <fullName evidence="5">C2H2-type domain-containing protein</fullName>
    </recommendedName>
</protein>
<gene>
    <name evidence="6" type="ORF">BO82DRAFT_414533</name>
</gene>
<proteinExistence type="predicted"/>
<dbReference type="PROSITE" id="PS50157">
    <property type="entry name" value="ZINC_FINGER_C2H2_2"/>
    <property type="match status" value="1"/>
</dbReference>
<dbReference type="AlphaFoldDB" id="A0A319CEH4"/>
<dbReference type="SMART" id="SM00355">
    <property type="entry name" value="ZnF_C2H2"/>
    <property type="match status" value="3"/>
</dbReference>
<dbReference type="OrthoDB" id="6077919at2759"/>
<dbReference type="Proteomes" id="UP000248340">
    <property type="component" value="Unassembled WGS sequence"/>
</dbReference>
<evidence type="ECO:0000313" key="6">
    <source>
        <dbReference type="EMBL" id="PYH81757.1"/>
    </source>
</evidence>
<accession>A0A319CEH4</accession>
<dbReference type="PROSITE" id="PS00028">
    <property type="entry name" value="ZINC_FINGER_C2H2_1"/>
    <property type="match status" value="2"/>
</dbReference>
<organism evidence="6 7">
    <name type="scientific">Aspergillus uvarum CBS 121591</name>
    <dbReference type="NCBI Taxonomy" id="1448315"/>
    <lineage>
        <taxon>Eukaryota</taxon>
        <taxon>Fungi</taxon>
        <taxon>Dikarya</taxon>
        <taxon>Ascomycota</taxon>
        <taxon>Pezizomycotina</taxon>
        <taxon>Eurotiomycetes</taxon>
        <taxon>Eurotiomycetidae</taxon>
        <taxon>Eurotiales</taxon>
        <taxon>Aspergillaceae</taxon>
        <taxon>Aspergillus</taxon>
        <taxon>Aspergillus subgen. Circumdati</taxon>
    </lineage>
</organism>
<evidence type="ECO:0000313" key="7">
    <source>
        <dbReference type="Proteomes" id="UP000248340"/>
    </source>
</evidence>
<evidence type="ECO:0000259" key="5">
    <source>
        <dbReference type="PROSITE" id="PS50157"/>
    </source>
</evidence>
<dbReference type="InterPro" id="IPR013087">
    <property type="entry name" value="Znf_C2H2_type"/>
</dbReference>
<dbReference type="VEuPathDB" id="FungiDB:BO82DRAFT_414533"/>
<dbReference type="EMBL" id="KZ821699">
    <property type="protein sequence ID" value="PYH81757.1"/>
    <property type="molecule type" value="Genomic_DNA"/>
</dbReference>
<dbReference type="GO" id="GO:0008270">
    <property type="term" value="F:zinc ion binding"/>
    <property type="evidence" value="ECO:0007669"/>
    <property type="project" value="UniProtKB-KW"/>
</dbReference>